<gene>
    <name evidence="2" type="primary">mazG</name>
    <name evidence="2" type="ORF">J5W02_12740</name>
</gene>
<keyword evidence="3" id="KW-1185">Reference proteome</keyword>
<keyword evidence="2" id="KW-0378">Hydrolase</keyword>
<accession>A0ABS7DRM8</accession>
<dbReference type="Gene3D" id="1.10.287.1080">
    <property type="entry name" value="MazG-like"/>
    <property type="match status" value="2"/>
</dbReference>
<dbReference type="Proteomes" id="UP000719942">
    <property type="component" value="Unassembled WGS sequence"/>
</dbReference>
<dbReference type="CDD" id="cd11529">
    <property type="entry name" value="NTP-PPase_MazG_Cterm"/>
    <property type="match status" value="1"/>
</dbReference>
<organism evidence="2 3">
    <name type="scientific">Caproiciproducens faecalis</name>
    <dbReference type="NCBI Taxonomy" id="2820301"/>
    <lineage>
        <taxon>Bacteria</taxon>
        <taxon>Bacillati</taxon>
        <taxon>Bacillota</taxon>
        <taxon>Clostridia</taxon>
        <taxon>Eubacteriales</taxon>
        <taxon>Acutalibacteraceae</taxon>
        <taxon>Caproiciproducens</taxon>
    </lineage>
</organism>
<dbReference type="NCBIfam" id="TIGR00444">
    <property type="entry name" value="mazG"/>
    <property type="match status" value="1"/>
</dbReference>
<dbReference type="PANTHER" id="PTHR30522">
    <property type="entry name" value="NUCLEOSIDE TRIPHOSPHATE PYROPHOSPHOHYDROLASE"/>
    <property type="match status" value="1"/>
</dbReference>
<name>A0ABS7DRM8_9FIRM</name>
<dbReference type="Pfam" id="PF03819">
    <property type="entry name" value="MazG"/>
    <property type="match status" value="2"/>
</dbReference>
<proteinExistence type="predicted"/>
<dbReference type="PANTHER" id="PTHR30522:SF0">
    <property type="entry name" value="NUCLEOSIDE TRIPHOSPHATE PYROPHOSPHOHYDROLASE"/>
    <property type="match status" value="1"/>
</dbReference>
<dbReference type="SUPFAM" id="SSF101386">
    <property type="entry name" value="all-alpha NTP pyrophosphatases"/>
    <property type="match status" value="2"/>
</dbReference>
<dbReference type="InterPro" id="IPR011551">
    <property type="entry name" value="NTP_PyrPHydrolase_MazG"/>
</dbReference>
<feature type="domain" description="NTP pyrophosphohydrolase MazG-like" evidence="1">
    <location>
        <begin position="23"/>
        <end position="96"/>
    </location>
</feature>
<protein>
    <submittedName>
        <fullName evidence="2">Nucleoside triphosphate pyrophosphohydrolase</fullName>
        <ecNumber evidence="2">3.6.1.9</ecNumber>
    </submittedName>
</protein>
<dbReference type="InterPro" id="IPR004518">
    <property type="entry name" value="MazG-like_dom"/>
</dbReference>
<dbReference type="NCBIfam" id="NF007113">
    <property type="entry name" value="PRK09562.1"/>
    <property type="match status" value="1"/>
</dbReference>
<dbReference type="EMBL" id="JAGFNZ010000005">
    <property type="protein sequence ID" value="MBW7573677.1"/>
    <property type="molecule type" value="Genomic_DNA"/>
</dbReference>
<evidence type="ECO:0000313" key="3">
    <source>
        <dbReference type="Proteomes" id="UP000719942"/>
    </source>
</evidence>
<dbReference type="GO" id="GO:0047429">
    <property type="term" value="F:nucleoside triphosphate diphosphatase activity"/>
    <property type="evidence" value="ECO:0007669"/>
    <property type="project" value="UniProtKB-EC"/>
</dbReference>
<dbReference type="InterPro" id="IPR048011">
    <property type="entry name" value="NTP-PPase_MazG-like_C"/>
</dbReference>
<evidence type="ECO:0000259" key="1">
    <source>
        <dbReference type="Pfam" id="PF03819"/>
    </source>
</evidence>
<dbReference type="EC" id="3.6.1.9" evidence="2"/>
<dbReference type="InterPro" id="IPR048015">
    <property type="entry name" value="NTP-PPase_MazG-like_N"/>
</dbReference>
<evidence type="ECO:0000313" key="2">
    <source>
        <dbReference type="EMBL" id="MBW7573677.1"/>
    </source>
</evidence>
<feature type="domain" description="NTP pyrophosphohydrolase MazG-like" evidence="1">
    <location>
        <begin position="163"/>
        <end position="221"/>
    </location>
</feature>
<dbReference type="CDD" id="cd11528">
    <property type="entry name" value="NTP-PPase_MazG_Nterm"/>
    <property type="match status" value="1"/>
</dbReference>
<reference evidence="2 3" key="1">
    <citation type="submission" date="2021-03" db="EMBL/GenBank/DDBJ databases">
        <title>Caproiciproducens sp. nov. isolated from feces of cow.</title>
        <authorList>
            <person name="Choi J.-Y."/>
        </authorList>
    </citation>
    <scope>NUCLEOTIDE SEQUENCE [LARGE SCALE GENOMIC DNA]</scope>
    <source>
        <strain evidence="2 3">AGMB10547</strain>
    </source>
</reference>
<comment type="caution">
    <text evidence="2">The sequence shown here is derived from an EMBL/GenBank/DDBJ whole genome shotgun (WGS) entry which is preliminary data.</text>
</comment>
<sequence>MQDLLDIMAILRSPQGCPWDQEQTHQSIRNCFIEETYEVVEAIDNQDTDLLKEELGDVLLQVLFHSQMEKETDRFDFSDVVDGIAKKMIIRHPHVFGNTVVNSSDEVLVNWDAIKKETKNQATQTEVLKSVSKALPALMRSAKVQHKAAKVGFDWPDVSGALDKVAEEFCELKEAIDNGSWEDRMEELGDLLFSVVNVSRFLKVEPEQALSFSCNKFISRFEKMESLAEKRGADMTSMSLEQLDSLWNEAKTT</sequence>